<dbReference type="EMBL" id="JACXLD010000001">
    <property type="protein sequence ID" value="MBD2858072.1"/>
    <property type="molecule type" value="Genomic_DNA"/>
</dbReference>
<dbReference type="Pfam" id="PF15781">
    <property type="entry name" value="ParE-like_toxin"/>
    <property type="match status" value="1"/>
</dbReference>
<dbReference type="Gene3D" id="3.30.2310.20">
    <property type="entry name" value="RelE-like"/>
    <property type="match status" value="1"/>
</dbReference>
<sequence length="109" mass="12499">MSGEQPSASEVYETSRFTKALNKLDKKTQADIEDAIEEIIANPLIGEQKKGALKYLRVHKTKSGPTEYLLGYNWDEGRLTIHLLQVGPHENYYRDAESRRKSDLKFISE</sequence>
<accession>A0A927C1C3</accession>
<proteinExistence type="predicted"/>
<gene>
    <name evidence="1" type="ORF">IB286_03560</name>
</gene>
<evidence type="ECO:0000313" key="1">
    <source>
        <dbReference type="EMBL" id="MBD2858072.1"/>
    </source>
</evidence>
<dbReference type="AlphaFoldDB" id="A0A927C1C3"/>
<dbReference type="InterPro" id="IPR031552">
    <property type="entry name" value="ParE-like_toxin"/>
</dbReference>
<name>A0A927C1C3_9GAMM</name>
<organism evidence="1 2">
    <name type="scientific">Spongiibacter pelagi</name>
    <dbReference type="NCBI Taxonomy" id="2760804"/>
    <lineage>
        <taxon>Bacteria</taxon>
        <taxon>Pseudomonadati</taxon>
        <taxon>Pseudomonadota</taxon>
        <taxon>Gammaproteobacteria</taxon>
        <taxon>Cellvibrionales</taxon>
        <taxon>Spongiibacteraceae</taxon>
        <taxon>Spongiibacter</taxon>
    </lineage>
</organism>
<comment type="caution">
    <text evidence="1">The sequence shown here is derived from an EMBL/GenBank/DDBJ whole genome shotgun (WGS) entry which is preliminary data.</text>
</comment>
<reference evidence="1" key="1">
    <citation type="submission" date="2020-09" db="EMBL/GenBank/DDBJ databases">
        <authorList>
            <person name="Yoon J.-W."/>
        </authorList>
    </citation>
    <scope>NUCLEOTIDE SEQUENCE</scope>
    <source>
        <strain evidence="1">KMU-158</strain>
    </source>
</reference>
<evidence type="ECO:0000313" key="2">
    <source>
        <dbReference type="Proteomes" id="UP000610558"/>
    </source>
</evidence>
<keyword evidence="2" id="KW-1185">Reference proteome</keyword>
<dbReference type="SUPFAM" id="SSF143011">
    <property type="entry name" value="RelE-like"/>
    <property type="match status" value="1"/>
</dbReference>
<dbReference type="RefSeq" id="WP_190762462.1">
    <property type="nucleotide sequence ID" value="NZ_JACXLD010000001.1"/>
</dbReference>
<protein>
    <submittedName>
        <fullName evidence="1">Type II toxin-antitoxin system RelE/ParE family toxin</fullName>
    </submittedName>
</protein>
<dbReference type="Proteomes" id="UP000610558">
    <property type="component" value="Unassembled WGS sequence"/>
</dbReference>
<dbReference type="InterPro" id="IPR035093">
    <property type="entry name" value="RelE/ParE_toxin_dom_sf"/>
</dbReference>